<keyword evidence="7" id="KW-1185">Reference proteome</keyword>
<evidence type="ECO:0000256" key="4">
    <source>
        <dbReference type="ARBA" id="ARBA00032108"/>
    </source>
</evidence>
<dbReference type="Gene3D" id="1.10.530.10">
    <property type="match status" value="1"/>
</dbReference>
<evidence type="ECO:0000259" key="5">
    <source>
        <dbReference type="PROSITE" id="PS51782"/>
    </source>
</evidence>
<dbReference type="Pfam" id="PF01832">
    <property type="entry name" value="Glucosaminidase"/>
    <property type="match status" value="1"/>
</dbReference>
<keyword evidence="1" id="KW-0929">Antimicrobial</keyword>
<evidence type="ECO:0000256" key="1">
    <source>
        <dbReference type="ARBA" id="ARBA00022529"/>
    </source>
</evidence>
<dbReference type="GO" id="GO:0004040">
    <property type="term" value="F:amidase activity"/>
    <property type="evidence" value="ECO:0007669"/>
    <property type="project" value="InterPro"/>
</dbReference>
<dbReference type="InterPro" id="IPR051056">
    <property type="entry name" value="Glycosyl_Hydrolase_73"/>
</dbReference>
<dbReference type="CDD" id="cd00118">
    <property type="entry name" value="LysM"/>
    <property type="match status" value="1"/>
</dbReference>
<evidence type="ECO:0000256" key="2">
    <source>
        <dbReference type="ARBA" id="ARBA00022638"/>
    </source>
</evidence>
<dbReference type="PANTHER" id="PTHR33308:SF9">
    <property type="entry name" value="PEPTIDOGLYCAN HYDROLASE FLGJ"/>
    <property type="match status" value="1"/>
</dbReference>
<organism evidence="6 7">
    <name type="scientific">Saccharicrinis carchari</name>
    <dbReference type="NCBI Taxonomy" id="1168039"/>
    <lineage>
        <taxon>Bacteria</taxon>
        <taxon>Pseudomonadati</taxon>
        <taxon>Bacteroidota</taxon>
        <taxon>Bacteroidia</taxon>
        <taxon>Marinilabiliales</taxon>
        <taxon>Marinilabiliaceae</taxon>
        <taxon>Saccharicrinis</taxon>
    </lineage>
</organism>
<evidence type="ECO:0000313" key="6">
    <source>
        <dbReference type="EMBL" id="SMO53417.1"/>
    </source>
</evidence>
<dbReference type="Proteomes" id="UP000319040">
    <property type="component" value="Unassembled WGS sequence"/>
</dbReference>
<keyword evidence="2" id="KW-0081">Bacteriolytic enzyme</keyword>
<name>A0A521C1R4_SACCC</name>
<evidence type="ECO:0000256" key="3">
    <source>
        <dbReference type="ARBA" id="ARBA00022801"/>
    </source>
</evidence>
<dbReference type="Gene3D" id="3.10.350.10">
    <property type="entry name" value="LysM domain"/>
    <property type="match status" value="1"/>
</dbReference>
<keyword evidence="3 6" id="KW-0378">Hydrolase</keyword>
<dbReference type="InterPro" id="IPR036779">
    <property type="entry name" value="LysM_dom_sf"/>
</dbReference>
<evidence type="ECO:0000313" key="7">
    <source>
        <dbReference type="Proteomes" id="UP000319040"/>
    </source>
</evidence>
<reference evidence="6 7" key="1">
    <citation type="submission" date="2017-05" db="EMBL/GenBank/DDBJ databases">
        <authorList>
            <person name="Varghese N."/>
            <person name="Submissions S."/>
        </authorList>
    </citation>
    <scope>NUCLEOTIDE SEQUENCE [LARGE SCALE GENOMIC DNA]</scope>
    <source>
        <strain evidence="6 7">DSM 27040</strain>
    </source>
</reference>
<protein>
    <recommendedName>
        <fullName evidence="4">Peptidoglycan hydrolase</fullName>
    </recommendedName>
</protein>
<dbReference type="InterPro" id="IPR002901">
    <property type="entry name" value="MGlyc_endo_b_GlcNAc-like_dom"/>
</dbReference>
<dbReference type="PANTHER" id="PTHR33308">
    <property type="entry name" value="PEPTIDOGLYCAN HYDROLASE FLGJ"/>
    <property type="match status" value="1"/>
</dbReference>
<dbReference type="PROSITE" id="PS51782">
    <property type="entry name" value="LYSM"/>
    <property type="match status" value="1"/>
</dbReference>
<accession>A0A521C1R4</accession>
<dbReference type="GO" id="GO:0042742">
    <property type="term" value="P:defense response to bacterium"/>
    <property type="evidence" value="ECO:0007669"/>
    <property type="project" value="UniProtKB-KW"/>
</dbReference>
<dbReference type="SUPFAM" id="SSF54106">
    <property type="entry name" value="LysM domain"/>
    <property type="match status" value="1"/>
</dbReference>
<dbReference type="InterPro" id="IPR018392">
    <property type="entry name" value="LysM"/>
</dbReference>
<feature type="domain" description="LysM" evidence="5">
    <location>
        <begin position="277"/>
        <end position="321"/>
    </location>
</feature>
<dbReference type="SMART" id="SM00047">
    <property type="entry name" value="LYZ2"/>
    <property type="match status" value="1"/>
</dbReference>
<gene>
    <name evidence="6" type="ORF">SAMN06265379_102323</name>
</gene>
<sequence>MPEFQKNIIYMRSTLRLSFFFVVLSASVIVSAQGVMTRSLYIEKYHKLAINEMNRVGIPASIKLAQGMLESGNGNSVLARKSNNHFGIKCHNDWRGKKVYHDDDHRGECFRKYKSVYESYIDHSSFLTGKQRYASLFDLKPTDYKGWAKGLKKAGYATDPRYAHRLIHLIEENDLHRFDKGGTSVKKYKTNDSSGKKSLANDNFSIDAFSSHQVELNNGVKYVSVHPDDSFEKISNEFGLKNWELTSYNDLPDNARLQDYKYIYVQPKRNKAHRKHRTHRVKPGETLHYISQKYGVKLKRLYRYNRIEKGEPVSEGQIIQLRKKKR</sequence>
<dbReference type="Pfam" id="PF01476">
    <property type="entry name" value="LysM"/>
    <property type="match status" value="2"/>
</dbReference>
<dbReference type="GO" id="GO:0031640">
    <property type="term" value="P:killing of cells of another organism"/>
    <property type="evidence" value="ECO:0007669"/>
    <property type="project" value="UniProtKB-KW"/>
</dbReference>
<dbReference type="SMART" id="SM00257">
    <property type="entry name" value="LysM"/>
    <property type="match status" value="1"/>
</dbReference>
<dbReference type="AlphaFoldDB" id="A0A521C1R4"/>
<proteinExistence type="predicted"/>
<dbReference type="EMBL" id="FXTB01000002">
    <property type="protein sequence ID" value="SMO53417.1"/>
    <property type="molecule type" value="Genomic_DNA"/>
</dbReference>